<evidence type="ECO:0000313" key="3">
    <source>
        <dbReference type="Proteomes" id="UP000823891"/>
    </source>
</evidence>
<evidence type="ECO:0000313" key="2">
    <source>
        <dbReference type="EMBL" id="HJC23279.1"/>
    </source>
</evidence>
<accession>A0A9D2SNW1</accession>
<feature type="transmembrane region" description="Helical" evidence="1">
    <location>
        <begin position="216"/>
        <end position="236"/>
    </location>
</feature>
<proteinExistence type="predicted"/>
<protein>
    <submittedName>
        <fullName evidence="2">ABC transporter permease</fullName>
    </submittedName>
</protein>
<feature type="transmembrane region" description="Helical" evidence="1">
    <location>
        <begin position="166"/>
        <end position="188"/>
    </location>
</feature>
<name>A0A9D2SNW1_9FIRM</name>
<keyword evidence="1" id="KW-1133">Transmembrane helix</keyword>
<feature type="transmembrane region" description="Helical" evidence="1">
    <location>
        <begin position="97"/>
        <end position="118"/>
    </location>
</feature>
<feature type="transmembrane region" description="Helical" evidence="1">
    <location>
        <begin position="138"/>
        <end position="159"/>
    </location>
</feature>
<organism evidence="2 3">
    <name type="scientific">Candidatus Eisenbergiella merdavium</name>
    <dbReference type="NCBI Taxonomy" id="2838551"/>
    <lineage>
        <taxon>Bacteria</taxon>
        <taxon>Bacillati</taxon>
        <taxon>Bacillota</taxon>
        <taxon>Clostridia</taxon>
        <taxon>Lachnospirales</taxon>
        <taxon>Lachnospiraceae</taxon>
        <taxon>Eisenbergiella</taxon>
    </lineage>
</organism>
<dbReference type="EMBL" id="DWWS01000021">
    <property type="protein sequence ID" value="HJC23279.1"/>
    <property type="molecule type" value="Genomic_DNA"/>
</dbReference>
<keyword evidence="1" id="KW-0472">Membrane</keyword>
<keyword evidence="1" id="KW-0812">Transmembrane</keyword>
<comment type="caution">
    <text evidence="2">The sequence shown here is derived from an EMBL/GenBank/DDBJ whole genome shotgun (WGS) entry which is preliminary data.</text>
</comment>
<dbReference type="Proteomes" id="UP000823891">
    <property type="component" value="Unassembled WGS sequence"/>
</dbReference>
<dbReference type="PROSITE" id="PS51257">
    <property type="entry name" value="PROKAR_LIPOPROTEIN"/>
    <property type="match status" value="1"/>
</dbReference>
<feature type="transmembrane region" description="Helical" evidence="1">
    <location>
        <begin position="16"/>
        <end position="38"/>
    </location>
</feature>
<feature type="transmembrane region" description="Helical" evidence="1">
    <location>
        <begin position="58"/>
        <end position="76"/>
    </location>
</feature>
<evidence type="ECO:0000256" key="1">
    <source>
        <dbReference type="SAM" id="Phobius"/>
    </source>
</evidence>
<reference evidence="2" key="1">
    <citation type="journal article" date="2021" name="PeerJ">
        <title>Extensive microbial diversity within the chicken gut microbiome revealed by metagenomics and culture.</title>
        <authorList>
            <person name="Gilroy R."/>
            <person name="Ravi A."/>
            <person name="Getino M."/>
            <person name="Pursley I."/>
            <person name="Horton D.L."/>
            <person name="Alikhan N.F."/>
            <person name="Baker D."/>
            <person name="Gharbi K."/>
            <person name="Hall N."/>
            <person name="Watson M."/>
            <person name="Adriaenssens E.M."/>
            <person name="Foster-Nyarko E."/>
            <person name="Jarju S."/>
            <person name="Secka A."/>
            <person name="Antonio M."/>
            <person name="Oren A."/>
            <person name="Chaudhuri R.R."/>
            <person name="La Ragione R."/>
            <person name="Hildebrand F."/>
            <person name="Pallen M.J."/>
        </authorList>
    </citation>
    <scope>NUCLEOTIDE SEQUENCE</scope>
    <source>
        <strain evidence="2">USAMLcec2-132</strain>
    </source>
</reference>
<dbReference type="AlphaFoldDB" id="A0A9D2SNW1"/>
<reference evidence="2" key="2">
    <citation type="submission" date="2021-04" db="EMBL/GenBank/DDBJ databases">
        <authorList>
            <person name="Gilroy R."/>
        </authorList>
    </citation>
    <scope>NUCLEOTIDE SEQUENCE</scope>
    <source>
        <strain evidence="2">USAMLcec2-132</strain>
    </source>
</reference>
<dbReference type="Pfam" id="PF12730">
    <property type="entry name" value="ABC2_membrane_4"/>
    <property type="match status" value="1"/>
</dbReference>
<sequence length="243" mass="27432">MLFSCMRAELIKLRRSFIWIVFFILPILSTLMGCFNYLQNMEILTDGWYSLWTQATLFYSNFFFPPLIALYCSYLWRLENFNHNRNALMTSPIPVSVLYTAQFLAVALIVLLTQLYVGGLYLISGLAIGMDGLPPMQILSWLLRGCLGGLSIAALQLFLSSFIRSFAVPIALALLFGVGGLAVVNTGYRLLYPYSLMLVGMNSNREEDLLAGQMPAFYVSCALFLVLFFALGIWYLRRADVRG</sequence>
<gene>
    <name evidence="2" type="ORF">H9761_06200</name>
</gene>
<dbReference type="CDD" id="cd21809">
    <property type="entry name" value="ABC-2_lan_permease-like"/>
    <property type="match status" value="1"/>
</dbReference>